<dbReference type="CDD" id="cd04301">
    <property type="entry name" value="NAT_SF"/>
    <property type="match status" value="1"/>
</dbReference>
<dbReference type="SUPFAM" id="SSF55729">
    <property type="entry name" value="Acyl-CoA N-acyltransferases (Nat)"/>
    <property type="match status" value="1"/>
</dbReference>
<dbReference type="GO" id="GO:0016747">
    <property type="term" value="F:acyltransferase activity, transferring groups other than amino-acyl groups"/>
    <property type="evidence" value="ECO:0007669"/>
    <property type="project" value="InterPro"/>
</dbReference>
<protein>
    <submittedName>
        <fullName evidence="2">Ribosomal protein S18 acetylase RimI-like enzyme</fullName>
    </submittedName>
</protein>
<organism evidence="2 3">
    <name type="scientific">Aestuariispira insulae</name>
    <dbReference type="NCBI Taxonomy" id="1461337"/>
    <lineage>
        <taxon>Bacteria</taxon>
        <taxon>Pseudomonadati</taxon>
        <taxon>Pseudomonadota</taxon>
        <taxon>Alphaproteobacteria</taxon>
        <taxon>Rhodospirillales</taxon>
        <taxon>Kiloniellaceae</taxon>
        <taxon>Aestuariispira</taxon>
    </lineage>
</organism>
<dbReference type="PROSITE" id="PS51186">
    <property type="entry name" value="GNAT"/>
    <property type="match status" value="1"/>
</dbReference>
<proteinExistence type="predicted"/>
<dbReference type="EMBL" id="QRDW01000001">
    <property type="protein sequence ID" value="RED54315.1"/>
    <property type="molecule type" value="Genomic_DNA"/>
</dbReference>
<evidence type="ECO:0000313" key="3">
    <source>
        <dbReference type="Proteomes" id="UP000256845"/>
    </source>
</evidence>
<keyword evidence="2" id="KW-0689">Ribosomal protein</keyword>
<dbReference type="Pfam" id="PF00583">
    <property type="entry name" value="Acetyltransf_1"/>
    <property type="match status" value="1"/>
</dbReference>
<dbReference type="Proteomes" id="UP000256845">
    <property type="component" value="Unassembled WGS sequence"/>
</dbReference>
<dbReference type="Gene3D" id="3.40.630.30">
    <property type="match status" value="1"/>
</dbReference>
<keyword evidence="3" id="KW-1185">Reference proteome</keyword>
<name>A0A3D9HY21_9PROT</name>
<keyword evidence="2" id="KW-0687">Ribonucleoprotein</keyword>
<dbReference type="RefSeq" id="WP_115935380.1">
    <property type="nucleotide sequence ID" value="NZ_QRDW01000001.1"/>
</dbReference>
<dbReference type="InterPro" id="IPR016181">
    <property type="entry name" value="Acyl_CoA_acyltransferase"/>
</dbReference>
<dbReference type="InterPro" id="IPR000182">
    <property type="entry name" value="GNAT_dom"/>
</dbReference>
<gene>
    <name evidence="2" type="ORF">DFP90_1011118</name>
</gene>
<accession>A0A3D9HY21</accession>
<reference evidence="2 3" key="1">
    <citation type="submission" date="2018-07" db="EMBL/GenBank/DDBJ databases">
        <title>Genomic Encyclopedia of Type Strains, Phase III (KMG-III): the genomes of soil and plant-associated and newly described type strains.</title>
        <authorList>
            <person name="Whitman W."/>
        </authorList>
    </citation>
    <scope>NUCLEOTIDE SEQUENCE [LARGE SCALE GENOMIC DNA]</scope>
    <source>
        <strain evidence="2 3">CECT 8488</strain>
    </source>
</reference>
<dbReference type="GO" id="GO:0005840">
    <property type="term" value="C:ribosome"/>
    <property type="evidence" value="ECO:0007669"/>
    <property type="project" value="UniProtKB-KW"/>
</dbReference>
<evidence type="ECO:0000259" key="1">
    <source>
        <dbReference type="PROSITE" id="PS51186"/>
    </source>
</evidence>
<dbReference type="AlphaFoldDB" id="A0A3D9HY21"/>
<evidence type="ECO:0000313" key="2">
    <source>
        <dbReference type="EMBL" id="RED54315.1"/>
    </source>
</evidence>
<feature type="domain" description="N-acetyltransferase" evidence="1">
    <location>
        <begin position="14"/>
        <end position="154"/>
    </location>
</feature>
<comment type="caution">
    <text evidence="2">The sequence shown here is derived from an EMBL/GenBank/DDBJ whole genome shotgun (WGS) entry which is preliminary data.</text>
</comment>
<sequence>MLDLKIVEAGPHHADLVAIKAYELLDELYQGKPPVTDEEVRQTCHQLFEEDPTFTALLGYGPGNKLVAMVTVTEIMALFAKGRFGLIMEFFVDPACRSQGVGECMIEEARALAKRRGWSCLELNSPGGESGKRATNFYVRQGFQEIGPMMRLNL</sequence>
<dbReference type="OrthoDB" id="9805924at2"/>